<feature type="region of interest" description="Disordered" evidence="1">
    <location>
        <begin position="203"/>
        <end position="235"/>
    </location>
</feature>
<sequence>MKMLPMKGKKANEKKRVMSSVEEASPSRNLDDDGVVLHHEKYVFVDGDCYPRWSSGDDTTLDSEETTLAPAVDYVLELLWNSRRNRGALEKTEKGPTTIEIESAEDRTFRGTWGHSPGQLSSLVRSVAVAKRNRRALRQCQRLRYWCDASSVDCASKILLELGRRLRGSLVSIALALDRADRGELREMRSFRATTLRIENGSSTRSRYYGNDEVSPKMDSVVPQPKRRNEKPVQAKKSTRIERFGVCSRSLIRKLRKRISMIALKQIDKTMRASVVCKETALCTTVYIHIETFNELRADVYPSEGMRAREREPAFLFSSSRARCSAAHANVHTHTDTQLRRSEVL</sequence>
<evidence type="ECO:0000313" key="3">
    <source>
        <dbReference type="Proteomes" id="UP001627154"/>
    </source>
</evidence>
<dbReference type="EMBL" id="JBJJXI010000018">
    <property type="protein sequence ID" value="KAL3406951.1"/>
    <property type="molecule type" value="Genomic_DNA"/>
</dbReference>
<organism evidence="2 3">
    <name type="scientific">Trichogramma kaykai</name>
    <dbReference type="NCBI Taxonomy" id="54128"/>
    <lineage>
        <taxon>Eukaryota</taxon>
        <taxon>Metazoa</taxon>
        <taxon>Ecdysozoa</taxon>
        <taxon>Arthropoda</taxon>
        <taxon>Hexapoda</taxon>
        <taxon>Insecta</taxon>
        <taxon>Pterygota</taxon>
        <taxon>Neoptera</taxon>
        <taxon>Endopterygota</taxon>
        <taxon>Hymenoptera</taxon>
        <taxon>Apocrita</taxon>
        <taxon>Proctotrupomorpha</taxon>
        <taxon>Chalcidoidea</taxon>
        <taxon>Trichogrammatidae</taxon>
        <taxon>Trichogramma</taxon>
    </lineage>
</organism>
<reference evidence="2 3" key="1">
    <citation type="journal article" date="2024" name="bioRxiv">
        <title>A reference genome for Trichogramma kaykai: A tiny desert-dwelling parasitoid wasp with competing sex-ratio distorters.</title>
        <authorList>
            <person name="Culotta J."/>
            <person name="Lindsey A.R."/>
        </authorList>
    </citation>
    <scope>NUCLEOTIDE SEQUENCE [LARGE SCALE GENOMIC DNA]</scope>
    <source>
        <strain evidence="2 3">KSX58</strain>
    </source>
</reference>
<evidence type="ECO:0000256" key="1">
    <source>
        <dbReference type="SAM" id="MobiDB-lite"/>
    </source>
</evidence>
<protein>
    <submittedName>
        <fullName evidence="2">Uncharacterized protein</fullName>
    </submittedName>
</protein>
<gene>
    <name evidence="2" type="ORF">TKK_001057</name>
</gene>
<comment type="caution">
    <text evidence="2">The sequence shown here is derived from an EMBL/GenBank/DDBJ whole genome shotgun (WGS) entry which is preliminary data.</text>
</comment>
<evidence type="ECO:0000313" key="2">
    <source>
        <dbReference type="EMBL" id="KAL3406951.1"/>
    </source>
</evidence>
<name>A0ABD2XP88_9HYME</name>
<accession>A0ABD2XP88</accession>
<feature type="region of interest" description="Disordered" evidence="1">
    <location>
        <begin position="1"/>
        <end position="28"/>
    </location>
</feature>
<dbReference type="Proteomes" id="UP001627154">
    <property type="component" value="Unassembled WGS sequence"/>
</dbReference>
<dbReference type="AlphaFoldDB" id="A0ABD2XP88"/>
<keyword evidence="3" id="KW-1185">Reference proteome</keyword>
<proteinExistence type="predicted"/>